<organism evidence="2 3">
    <name type="scientific">Candidatus Jorgensenbacteria bacterium GW2011_GWF2_41_8</name>
    <dbReference type="NCBI Taxonomy" id="1618667"/>
    <lineage>
        <taxon>Bacteria</taxon>
        <taxon>Candidatus Joergenseniibacteriota</taxon>
    </lineage>
</organism>
<evidence type="ECO:0000256" key="1">
    <source>
        <dbReference type="SAM" id="Phobius"/>
    </source>
</evidence>
<comment type="caution">
    <text evidence="2">The sequence shown here is derived from an EMBL/GenBank/DDBJ whole genome shotgun (WGS) entry which is preliminary data.</text>
</comment>
<keyword evidence="2" id="KW-0808">Transferase</keyword>
<dbReference type="GO" id="GO:0008168">
    <property type="term" value="F:methyltransferase activity"/>
    <property type="evidence" value="ECO:0007669"/>
    <property type="project" value="UniProtKB-KW"/>
</dbReference>
<keyword evidence="2" id="KW-0489">Methyltransferase</keyword>
<dbReference type="GO" id="GO:0032259">
    <property type="term" value="P:methylation"/>
    <property type="evidence" value="ECO:0007669"/>
    <property type="project" value="UniProtKB-KW"/>
</dbReference>
<keyword evidence="1" id="KW-1133">Transmembrane helix</keyword>
<sequence>MIKHYQLRNLYPLTGTIISAILFVSYWNIGFNNFFAITVTILGLVIWWTASITLGKAFALIPKTSELIQAGIYSKIKHPIYVGFSMTGIGWAILSSFIRAKKEEKKFVKTFGEKYLDYKKNTWF</sequence>
<dbReference type="Gene3D" id="1.20.120.1630">
    <property type="match status" value="1"/>
</dbReference>
<proteinExistence type="predicted"/>
<dbReference type="EMBL" id="LCCD01000023">
    <property type="protein sequence ID" value="KKS24530.1"/>
    <property type="molecule type" value="Genomic_DNA"/>
</dbReference>
<gene>
    <name evidence="2" type="ORF">UU83_C0023G0003</name>
</gene>
<reference evidence="2 3" key="1">
    <citation type="journal article" date="2015" name="Nature">
        <title>rRNA introns, odd ribosomes, and small enigmatic genomes across a large radiation of phyla.</title>
        <authorList>
            <person name="Brown C.T."/>
            <person name="Hug L.A."/>
            <person name="Thomas B.C."/>
            <person name="Sharon I."/>
            <person name="Castelle C.J."/>
            <person name="Singh A."/>
            <person name="Wilkins M.J."/>
            <person name="Williams K.H."/>
            <person name="Banfield J.F."/>
        </authorList>
    </citation>
    <scope>NUCLEOTIDE SEQUENCE [LARGE SCALE GENOMIC DNA]</scope>
</reference>
<evidence type="ECO:0000313" key="2">
    <source>
        <dbReference type="EMBL" id="KKS24530.1"/>
    </source>
</evidence>
<keyword evidence="1" id="KW-0472">Membrane</keyword>
<dbReference type="Proteomes" id="UP000033856">
    <property type="component" value="Unassembled WGS sequence"/>
</dbReference>
<feature type="transmembrane region" description="Helical" evidence="1">
    <location>
        <begin position="9"/>
        <end position="29"/>
    </location>
</feature>
<accession>A0A0G0XI10</accession>
<dbReference type="AlphaFoldDB" id="A0A0G0XI10"/>
<feature type="transmembrane region" description="Helical" evidence="1">
    <location>
        <begin position="35"/>
        <end position="59"/>
    </location>
</feature>
<protein>
    <submittedName>
        <fullName evidence="2">Isoprenylcysteine carboxyl methyltransferase</fullName>
    </submittedName>
</protein>
<name>A0A0G0XI10_9BACT</name>
<evidence type="ECO:0000313" key="3">
    <source>
        <dbReference type="Proteomes" id="UP000033856"/>
    </source>
</evidence>
<feature type="transmembrane region" description="Helical" evidence="1">
    <location>
        <begin position="80"/>
        <end position="98"/>
    </location>
</feature>
<keyword evidence="1" id="KW-0812">Transmembrane</keyword>